<comment type="caution">
    <text evidence="2">The sequence shown here is derived from an EMBL/GenBank/DDBJ whole genome shotgun (WGS) entry which is preliminary data.</text>
</comment>
<keyword evidence="3" id="KW-1185">Reference proteome</keyword>
<reference evidence="2 3" key="1">
    <citation type="submission" date="2024-03" db="EMBL/GenBank/DDBJ databases">
        <title>Novel species of the genus Variovorax.</title>
        <authorList>
            <person name="Liu Q."/>
            <person name="Xin Y.-H."/>
        </authorList>
    </citation>
    <scope>NUCLEOTIDE SEQUENCE [LARGE SCALE GENOMIC DNA]</scope>
    <source>
        <strain evidence="2 3">KACC 18900</strain>
    </source>
</reference>
<gene>
    <name evidence="2" type="ORF">WKW82_00750</name>
</gene>
<feature type="transmembrane region" description="Helical" evidence="1">
    <location>
        <begin position="34"/>
        <end position="57"/>
    </location>
</feature>
<accession>A0ABU8WCS2</accession>
<organism evidence="2 3">
    <name type="scientific">Variovorax rhizosphaerae</name>
    <dbReference type="NCBI Taxonomy" id="1836200"/>
    <lineage>
        <taxon>Bacteria</taxon>
        <taxon>Pseudomonadati</taxon>
        <taxon>Pseudomonadota</taxon>
        <taxon>Betaproteobacteria</taxon>
        <taxon>Burkholderiales</taxon>
        <taxon>Comamonadaceae</taxon>
        <taxon>Variovorax</taxon>
    </lineage>
</organism>
<name>A0ABU8WCS2_9BURK</name>
<dbReference type="RefSeq" id="WP_340340344.1">
    <property type="nucleotide sequence ID" value="NZ_JBBKZT010000001.1"/>
</dbReference>
<keyword evidence="1" id="KW-0472">Membrane</keyword>
<keyword evidence="1" id="KW-0812">Transmembrane</keyword>
<evidence type="ECO:0000256" key="1">
    <source>
        <dbReference type="SAM" id="Phobius"/>
    </source>
</evidence>
<dbReference type="EMBL" id="JBBKZT010000001">
    <property type="protein sequence ID" value="MEJ8845159.1"/>
    <property type="molecule type" value="Genomic_DNA"/>
</dbReference>
<evidence type="ECO:0000313" key="3">
    <source>
        <dbReference type="Proteomes" id="UP001385892"/>
    </source>
</evidence>
<dbReference type="Proteomes" id="UP001385892">
    <property type="component" value="Unassembled WGS sequence"/>
</dbReference>
<evidence type="ECO:0000313" key="2">
    <source>
        <dbReference type="EMBL" id="MEJ8845159.1"/>
    </source>
</evidence>
<keyword evidence="1" id="KW-1133">Transmembrane helix</keyword>
<protein>
    <submittedName>
        <fullName evidence="2">Uncharacterized protein</fullName>
    </submittedName>
</protein>
<proteinExistence type="predicted"/>
<sequence length="58" mass="6125">MKIHLDIPTVEVIPDDGADWAHESYGSLHAVTVAAHWTVLAVSIAFVGCAILSGVLAR</sequence>